<comment type="caution">
    <text evidence="2">The sequence shown here is derived from an EMBL/GenBank/DDBJ whole genome shotgun (WGS) entry which is preliminary data.</text>
</comment>
<feature type="compositionally biased region" description="Polar residues" evidence="1">
    <location>
        <begin position="1"/>
        <end position="11"/>
    </location>
</feature>
<protein>
    <submittedName>
        <fullName evidence="2">Uncharacterized protein</fullName>
    </submittedName>
</protein>
<reference evidence="3" key="1">
    <citation type="journal article" date="2019" name="Nat. Commun.">
        <title>The genome of broomcorn millet.</title>
        <authorList>
            <person name="Zou C."/>
            <person name="Miki D."/>
            <person name="Li D."/>
            <person name="Tang Q."/>
            <person name="Xiao L."/>
            <person name="Rajput S."/>
            <person name="Deng P."/>
            <person name="Jia W."/>
            <person name="Huang R."/>
            <person name="Zhang M."/>
            <person name="Sun Y."/>
            <person name="Hu J."/>
            <person name="Fu X."/>
            <person name="Schnable P.S."/>
            <person name="Li F."/>
            <person name="Zhang H."/>
            <person name="Feng B."/>
            <person name="Zhu X."/>
            <person name="Liu R."/>
            <person name="Schnable J.C."/>
            <person name="Zhu J.-K."/>
            <person name="Zhang H."/>
        </authorList>
    </citation>
    <scope>NUCLEOTIDE SEQUENCE [LARGE SCALE GENOMIC DNA]</scope>
</reference>
<keyword evidence="3" id="KW-1185">Reference proteome</keyword>
<dbReference type="Proteomes" id="UP000275267">
    <property type="component" value="Unassembled WGS sequence"/>
</dbReference>
<sequence length="63" mass="7177">MASRGSPYTPTQRRRSRRRGSKNQTKVWAILNALRNHGVNLHIDDEGPQAARLKQSSVHQFVP</sequence>
<evidence type="ECO:0000313" key="3">
    <source>
        <dbReference type="Proteomes" id="UP000275267"/>
    </source>
</evidence>
<evidence type="ECO:0000313" key="2">
    <source>
        <dbReference type="EMBL" id="RLN34719.1"/>
    </source>
</evidence>
<proteinExistence type="predicted"/>
<accession>A0A3L6T931</accession>
<feature type="region of interest" description="Disordered" evidence="1">
    <location>
        <begin position="1"/>
        <end position="25"/>
    </location>
</feature>
<organism evidence="2 3">
    <name type="scientific">Panicum miliaceum</name>
    <name type="common">Proso millet</name>
    <name type="synonym">Broomcorn millet</name>
    <dbReference type="NCBI Taxonomy" id="4540"/>
    <lineage>
        <taxon>Eukaryota</taxon>
        <taxon>Viridiplantae</taxon>
        <taxon>Streptophyta</taxon>
        <taxon>Embryophyta</taxon>
        <taxon>Tracheophyta</taxon>
        <taxon>Spermatophyta</taxon>
        <taxon>Magnoliopsida</taxon>
        <taxon>Liliopsida</taxon>
        <taxon>Poales</taxon>
        <taxon>Poaceae</taxon>
        <taxon>PACMAD clade</taxon>
        <taxon>Panicoideae</taxon>
        <taxon>Panicodae</taxon>
        <taxon>Paniceae</taxon>
        <taxon>Panicinae</taxon>
        <taxon>Panicum</taxon>
        <taxon>Panicum sect. Panicum</taxon>
    </lineage>
</organism>
<feature type="compositionally biased region" description="Basic residues" evidence="1">
    <location>
        <begin position="12"/>
        <end position="21"/>
    </location>
</feature>
<name>A0A3L6T931_PANMI</name>
<evidence type="ECO:0000256" key="1">
    <source>
        <dbReference type="SAM" id="MobiDB-lite"/>
    </source>
</evidence>
<gene>
    <name evidence="2" type="ORF">C2845_PM03G05480</name>
</gene>
<dbReference type="AlphaFoldDB" id="A0A3L6T931"/>
<dbReference type="EMBL" id="PQIB02000002">
    <property type="protein sequence ID" value="RLN34719.1"/>
    <property type="molecule type" value="Genomic_DNA"/>
</dbReference>